<sequence length="517" mass="50955">MSTVIRMPEVLAGAAEGAIQSWLVQVGQSVVVGEPLAEVETEKATVEYAAEIGGTLLKVLVDEGVSVSVGEPIAVVGEPGESADDAEAPSGGSASDASASGGSASGGSASGGSASGASTVEAGTSVPAGSKPADGASPSEPRTEPEPETAPEGESSPVADAPVDLSGGEAGSGESGSGASGSGESGSGASGSGDSGSGEPGSRLFASPIVRRLAKERGVDLASLRGTGPGGRIVRADLERAPESAPASAGSGGAGRAGAPAASASASPASAAPAKEAPAAAPATAPAAAGGAGFTEVPHTGMRRAIARRLTESKSTVPHFYLVADCRVDDLIALRKTVNEAASIKVSLNDFVLKAAAAAFGDVPEANATWGDTAVRRYDTVDMSVAVAIEGGLVTPVLRSVEKLPLTEVARTVADLAGRAREGKLRQNELEGGSFAVSNLGMYGVTEFSAIINPPQSAILAVGAARQQPVVVDGELAVGTVMTVTLSADHRVLDGALAAQWLAAFVKRIENPLTILI</sequence>
<dbReference type="InterPro" id="IPR001078">
    <property type="entry name" value="2-oxoacid_DH_actylTfrase"/>
</dbReference>
<feature type="compositionally biased region" description="Low complexity" evidence="5">
    <location>
        <begin position="88"/>
        <end position="102"/>
    </location>
</feature>
<evidence type="ECO:0000259" key="7">
    <source>
        <dbReference type="PROSITE" id="PS51826"/>
    </source>
</evidence>
<dbReference type="AlphaFoldDB" id="A0AA41XI82"/>
<dbReference type="GO" id="GO:0006086">
    <property type="term" value="P:pyruvate decarboxylation to acetyl-CoA"/>
    <property type="evidence" value="ECO:0007669"/>
    <property type="project" value="InterPro"/>
</dbReference>
<dbReference type="EMBL" id="JANLCK010000008">
    <property type="protein sequence ID" value="MCS5727138.1"/>
    <property type="molecule type" value="Genomic_DNA"/>
</dbReference>
<name>A0AA41XI82_9MICO</name>
<dbReference type="InterPro" id="IPR004167">
    <property type="entry name" value="PSBD"/>
</dbReference>
<evidence type="ECO:0000313" key="8">
    <source>
        <dbReference type="EMBL" id="MCS5727138.1"/>
    </source>
</evidence>
<evidence type="ECO:0000256" key="2">
    <source>
        <dbReference type="ARBA" id="ARBA00007317"/>
    </source>
</evidence>
<feature type="region of interest" description="Disordered" evidence="5">
    <location>
        <begin position="238"/>
        <end position="296"/>
    </location>
</feature>
<dbReference type="SUPFAM" id="SSF51230">
    <property type="entry name" value="Single hybrid motif"/>
    <property type="match status" value="1"/>
</dbReference>
<comment type="caution">
    <text evidence="8">The sequence shown here is derived from an EMBL/GenBank/DDBJ whole genome shotgun (WGS) entry which is preliminary data.</text>
</comment>
<feature type="compositionally biased region" description="Low complexity" evidence="5">
    <location>
        <begin position="257"/>
        <end position="289"/>
    </location>
</feature>
<dbReference type="Proteomes" id="UP001165587">
    <property type="component" value="Unassembled WGS sequence"/>
</dbReference>
<feature type="compositionally biased region" description="Gly residues" evidence="5">
    <location>
        <begin position="103"/>
        <end position="114"/>
    </location>
</feature>
<dbReference type="InterPro" id="IPR011053">
    <property type="entry name" value="Single_hybrid_motif"/>
</dbReference>
<evidence type="ECO:0000256" key="4">
    <source>
        <dbReference type="RuleBase" id="RU003423"/>
    </source>
</evidence>
<dbReference type="InterPro" id="IPR036625">
    <property type="entry name" value="E3-bd_dom_sf"/>
</dbReference>
<dbReference type="PANTHER" id="PTHR23151">
    <property type="entry name" value="DIHYDROLIPOAMIDE ACETYL/SUCCINYL-TRANSFERASE-RELATED"/>
    <property type="match status" value="1"/>
</dbReference>
<accession>A0AA41XI82</accession>
<evidence type="ECO:0000256" key="1">
    <source>
        <dbReference type="ARBA" id="ARBA00001938"/>
    </source>
</evidence>
<dbReference type="PANTHER" id="PTHR23151:SF90">
    <property type="entry name" value="DIHYDROLIPOYLLYSINE-RESIDUE ACETYLTRANSFERASE COMPONENT OF PYRUVATE DEHYDROGENASE COMPLEX, MITOCHONDRIAL-RELATED"/>
    <property type="match status" value="1"/>
</dbReference>
<feature type="region of interest" description="Disordered" evidence="5">
    <location>
        <begin position="76"/>
        <end position="208"/>
    </location>
</feature>
<dbReference type="RefSeq" id="WP_259530108.1">
    <property type="nucleotide sequence ID" value="NZ_JANLCK010000008.1"/>
</dbReference>
<evidence type="ECO:0000256" key="5">
    <source>
        <dbReference type="SAM" id="MobiDB-lite"/>
    </source>
</evidence>
<feature type="compositionally biased region" description="Gly residues" evidence="5">
    <location>
        <begin position="168"/>
        <end position="199"/>
    </location>
</feature>
<dbReference type="Gene3D" id="4.10.320.10">
    <property type="entry name" value="E3-binding domain"/>
    <property type="match status" value="1"/>
</dbReference>
<dbReference type="EC" id="2.3.1.-" evidence="4"/>
<feature type="domain" description="Lipoyl-binding" evidence="6">
    <location>
        <begin position="2"/>
        <end position="77"/>
    </location>
</feature>
<dbReference type="SUPFAM" id="SSF47005">
    <property type="entry name" value="Peripheral subunit-binding domain of 2-oxo acid dehydrogenase complex"/>
    <property type="match status" value="1"/>
</dbReference>
<dbReference type="InterPro" id="IPR023213">
    <property type="entry name" value="CAT-like_dom_sf"/>
</dbReference>
<dbReference type="Gene3D" id="3.30.559.10">
    <property type="entry name" value="Chloramphenicol acetyltransferase-like domain"/>
    <property type="match status" value="1"/>
</dbReference>
<dbReference type="SUPFAM" id="SSF52777">
    <property type="entry name" value="CoA-dependent acyltransferases"/>
    <property type="match status" value="1"/>
</dbReference>
<dbReference type="CDD" id="cd06849">
    <property type="entry name" value="lipoyl_domain"/>
    <property type="match status" value="1"/>
</dbReference>
<reference evidence="8" key="1">
    <citation type="submission" date="2022-08" db="EMBL/GenBank/DDBJ databases">
        <authorList>
            <person name="Deng Y."/>
            <person name="Han X.-F."/>
            <person name="Zhang Y.-Q."/>
        </authorList>
    </citation>
    <scope>NUCLEOTIDE SEQUENCE</scope>
    <source>
        <strain evidence="8">CPCC 203407</strain>
    </source>
</reference>
<comment type="similarity">
    <text evidence="2 4">Belongs to the 2-oxoacid dehydrogenase family.</text>
</comment>
<dbReference type="PROSITE" id="PS50968">
    <property type="entry name" value="BIOTINYL_LIPOYL"/>
    <property type="match status" value="1"/>
</dbReference>
<organism evidence="8 9">
    <name type="scientific">Herbiconiux oxytropis</name>
    <dbReference type="NCBI Taxonomy" id="2970915"/>
    <lineage>
        <taxon>Bacteria</taxon>
        <taxon>Bacillati</taxon>
        <taxon>Actinomycetota</taxon>
        <taxon>Actinomycetes</taxon>
        <taxon>Micrococcales</taxon>
        <taxon>Microbacteriaceae</taxon>
        <taxon>Herbiconiux</taxon>
    </lineage>
</organism>
<dbReference type="InterPro" id="IPR045257">
    <property type="entry name" value="E2/Pdx1"/>
</dbReference>
<dbReference type="PROSITE" id="PS51826">
    <property type="entry name" value="PSBD"/>
    <property type="match status" value="1"/>
</dbReference>
<comment type="cofactor">
    <cofactor evidence="1 4">
        <name>(R)-lipoate</name>
        <dbReference type="ChEBI" id="CHEBI:83088"/>
    </cofactor>
</comment>
<keyword evidence="4" id="KW-0808">Transferase</keyword>
<dbReference type="Gene3D" id="2.40.50.100">
    <property type="match status" value="1"/>
</dbReference>
<feature type="domain" description="Peripheral subunit-binding (PSBD)" evidence="7">
    <location>
        <begin position="205"/>
        <end position="242"/>
    </location>
</feature>
<evidence type="ECO:0000259" key="6">
    <source>
        <dbReference type="PROSITE" id="PS50968"/>
    </source>
</evidence>
<protein>
    <recommendedName>
        <fullName evidence="4">Dihydrolipoamide acetyltransferase component of pyruvate dehydrogenase complex</fullName>
        <ecNumber evidence="4">2.3.1.-</ecNumber>
    </recommendedName>
</protein>
<dbReference type="GO" id="GO:0045254">
    <property type="term" value="C:pyruvate dehydrogenase complex"/>
    <property type="evidence" value="ECO:0007669"/>
    <property type="project" value="InterPro"/>
</dbReference>
<evidence type="ECO:0000313" key="9">
    <source>
        <dbReference type="Proteomes" id="UP001165587"/>
    </source>
</evidence>
<keyword evidence="4" id="KW-0012">Acyltransferase</keyword>
<evidence type="ECO:0000256" key="3">
    <source>
        <dbReference type="ARBA" id="ARBA00022823"/>
    </source>
</evidence>
<dbReference type="Pfam" id="PF02817">
    <property type="entry name" value="E3_binding"/>
    <property type="match status" value="1"/>
</dbReference>
<dbReference type="Pfam" id="PF00198">
    <property type="entry name" value="2-oxoacid_dh"/>
    <property type="match status" value="1"/>
</dbReference>
<keyword evidence="9" id="KW-1185">Reference proteome</keyword>
<dbReference type="InterPro" id="IPR000089">
    <property type="entry name" value="Biotin_lipoyl"/>
</dbReference>
<dbReference type="GO" id="GO:0016746">
    <property type="term" value="F:acyltransferase activity"/>
    <property type="evidence" value="ECO:0007669"/>
    <property type="project" value="UniProtKB-KW"/>
</dbReference>
<dbReference type="Pfam" id="PF00364">
    <property type="entry name" value="Biotin_lipoyl"/>
    <property type="match status" value="1"/>
</dbReference>
<gene>
    <name evidence="8" type="ORF">N1028_14655</name>
</gene>
<proteinExistence type="inferred from homology"/>
<keyword evidence="3 4" id="KW-0450">Lipoyl</keyword>